<comment type="caution">
    <text evidence="5">The sequence shown here is derived from an EMBL/GenBank/DDBJ whole genome shotgun (WGS) entry which is preliminary data.</text>
</comment>
<evidence type="ECO:0000259" key="4">
    <source>
        <dbReference type="Pfam" id="PF00248"/>
    </source>
</evidence>
<keyword evidence="2" id="KW-0521">NADP</keyword>
<dbReference type="Gene3D" id="3.20.20.100">
    <property type="entry name" value="NADP-dependent oxidoreductase domain"/>
    <property type="match status" value="1"/>
</dbReference>
<dbReference type="InterPro" id="IPR018170">
    <property type="entry name" value="Aldo/ket_reductase_CS"/>
</dbReference>
<sequence>MAPTVPTLTFHDGHHAPQLGFGVFQIPNDETRAAVKTALDSGYRSIDTAAIYGNEEGVRQGMDASGVARDEIFLTTKLWNSEQGFDSTLRAFDQSMKKLGADYLDLYLIHWPTPKKDRYLDTWKAFIRLRDEGRIRSIGVSNFQPGHLDRLVKETGVVPVVNQIEVHPDFAQNDVVAANRQHGVITEAWSPLGQGGDLLKNDTLVTLAKRHGKTPAQVVLRWHVQLGHMVIPKSATPERIRSNLQVFDFALSAEDMAAIAILDAGKRMGPHPDELN</sequence>
<dbReference type="SUPFAM" id="SSF51430">
    <property type="entry name" value="NAD(P)-linked oxidoreductase"/>
    <property type="match status" value="1"/>
</dbReference>
<comment type="similarity">
    <text evidence="1">Belongs to the aldo/keto reductase family.</text>
</comment>
<dbReference type="EMBL" id="JARJJS010000001">
    <property type="protein sequence ID" value="MDF4024582.1"/>
    <property type="molecule type" value="Genomic_DNA"/>
</dbReference>
<proteinExistence type="inferred from homology"/>
<dbReference type="InterPro" id="IPR020471">
    <property type="entry name" value="AKR"/>
</dbReference>
<dbReference type="PANTHER" id="PTHR43827">
    <property type="entry name" value="2,5-DIKETO-D-GLUCONIC ACID REDUCTASE"/>
    <property type="match status" value="1"/>
</dbReference>
<dbReference type="Proteomes" id="UP001528850">
    <property type="component" value="Unassembled WGS sequence"/>
</dbReference>
<evidence type="ECO:0000256" key="1">
    <source>
        <dbReference type="ARBA" id="ARBA00007905"/>
    </source>
</evidence>
<dbReference type="PANTHER" id="PTHR43827:SF3">
    <property type="entry name" value="NADP-DEPENDENT OXIDOREDUCTASE DOMAIN-CONTAINING PROTEIN"/>
    <property type="match status" value="1"/>
</dbReference>
<keyword evidence="6" id="KW-1185">Reference proteome</keyword>
<protein>
    <submittedName>
        <fullName evidence="5">Aldo/keto reductase</fullName>
    </submittedName>
</protein>
<dbReference type="InterPro" id="IPR023210">
    <property type="entry name" value="NADP_OxRdtase_dom"/>
</dbReference>
<keyword evidence="3" id="KW-0560">Oxidoreductase</keyword>
<dbReference type="PROSITE" id="PS00063">
    <property type="entry name" value="ALDOKETO_REDUCTASE_3"/>
    <property type="match status" value="1"/>
</dbReference>
<gene>
    <name evidence="5" type="ORF">P3W24_06375</name>
</gene>
<dbReference type="PRINTS" id="PR00069">
    <property type="entry name" value="ALDKETRDTASE"/>
</dbReference>
<dbReference type="InterPro" id="IPR036812">
    <property type="entry name" value="NAD(P)_OxRdtase_dom_sf"/>
</dbReference>
<dbReference type="RefSeq" id="WP_320552009.1">
    <property type="nucleotide sequence ID" value="NZ_JAQLOK010000005.1"/>
</dbReference>
<organism evidence="5 6">
    <name type="scientific">Luteibacter sahnii</name>
    <dbReference type="NCBI Taxonomy" id="3021977"/>
    <lineage>
        <taxon>Bacteria</taxon>
        <taxon>Pseudomonadati</taxon>
        <taxon>Pseudomonadota</taxon>
        <taxon>Gammaproteobacteria</taxon>
        <taxon>Lysobacterales</taxon>
        <taxon>Rhodanobacteraceae</taxon>
        <taxon>Luteibacter</taxon>
    </lineage>
</organism>
<evidence type="ECO:0000256" key="3">
    <source>
        <dbReference type="ARBA" id="ARBA00023002"/>
    </source>
</evidence>
<accession>A0ABT6BBD6</accession>
<evidence type="ECO:0000313" key="5">
    <source>
        <dbReference type="EMBL" id="MDF4024582.1"/>
    </source>
</evidence>
<dbReference type="PROSITE" id="PS00062">
    <property type="entry name" value="ALDOKETO_REDUCTASE_2"/>
    <property type="match status" value="1"/>
</dbReference>
<reference evidence="5 6" key="1">
    <citation type="journal article" date="2024" name="Curr. Microbiol.">
        <title>Luteibacter sahnii sp. nov., A Novel Yellow-Colored Xanthomonadin Pigment Producing Probiotic Bacterium from Healthy Rice Seed Microbiome.</title>
        <authorList>
            <person name="Jaiswal G."/>
            <person name="Rana R."/>
            <person name="Nayak P.K."/>
            <person name="Chouhan R."/>
            <person name="Gandhi S.G."/>
            <person name="Patel H.K."/>
            <person name="Patil P.B."/>
        </authorList>
    </citation>
    <scope>NUCLEOTIDE SEQUENCE [LARGE SCALE GENOMIC DNA]</scope>
    <source>
        <strain evidence="5 6">PPL201</strain>
    </source>
</reference>
<evidence type="ECO:0000313" key="6">
    <source>
        <dbReference type="Proteomes" id="UP001528850"/>
    </source>
</evidence>
<feature type="domain" description="NADP-dependent oxidoreductase" evidence="4">
    <location>
        <begin position="25"/>
        <end position="262"/>
    </location>
</feature>
<evidence type="ECO:0000256" key="2">
    <source>
        <dbReference type="ARBA" id="ARBA00022857"/>
    </source>
</evidence>
<dbReference type="Pfam" id="PF00248">
    <property type="entry name" value="Aldo_ket_red"/>
    <property type="match status" value="1"/>
</dbReference>
<dbReference type="PIRSF" id="PIRSF000097">
    <property type="entry name" value="AKR"/>
    <property type="match status" value="1"/>
</dbReference>
<name>A0ABT6BBD6_9GAMM</name>